<dbReference type="AlphaFoldDB" id="A0A0C9NYA2"/>
<dbReference type="SUPFAM" id="SSF53335">
    <property type="entry name" value="S-adenosyl-L-methionine-dependent methyltransferases"/>
    <property type="match status" value="1"/>
</dbReference>
<dbReference type="InterPro" id="IPR029063">
    <property type="entry name" value="SAM-dependent_MTases_sf"/>
</dbReference>
<dbReference type="RefSeq" id="WP_045625106.1">
    <property type="nucleotide sequence ID" value="NZ_BAYM01000090.1"/>
</dbReference>
<organism evidence="1 2">
    <name type="scientific">Lacticaseibacillus paracasei NRIC 0644</name>
    <dbReference type="NCBI Taxonomy" id="1435038"/>
    <lineage>
        <taxon>Bacteria</taxon>
        <taxon>Bacillati</taxon>
        <taxon>Bacillota</taxon>
        <taxon>Bacilli</taxon>
        <taxon>Lactobacillales</taxon>
        <taxon>Lactobacillaceae</taxon>
        <taxon>Lacticaseibacillus</taxon>
    </lineage>
</organism>
<dbReference type="GO" id="GO:0032259">
    <property type="term" value="P:methylation"/>
    <property type="evidence" value="ECO:0007669"/>
    <property type="project" value="UniProtKB-KW"/>
</dbReference>
<reference evidence="2" key="1">
    <citation type="submission" date="2014-05" db="EMBL/GenBank/DDBJ databases">
        <title>Whole genome sequencing of Lactobacillus casei NRIC0644.</title>
        <authorList>
            <person name="Atarashi H."/>
            <person name="Yoshida Y."/>
            <person name="Fujimura S."/>
            <person name="Tanaka N."/>
            <person name="Shiwa Y."/>
            <person name="Yoshikawa H."/>
            <person name="Okada S."/>
            <person name="Nakagawa J."/>
        </authorList>
    </citation>
    <scope>NUCLEOTIDE SEQUENCE [LARGE SCALE GENOMIC DNA]</scope>
    <source>
        <strain evidence="2">NRIC0644</strain>
    </source>
</reference>
<evidence type="ECO:0000313" key="1">
    <source>
        <dbReference type="EMBL" id="GAN36975.1"/>
    </source>
</evidence>
<name>A0A0C9NYA2_LACPA</name>
<keyword evidence="1" id="KW-0489">Methyltransferase</keyword>
<dbReference type="GO" id="GO:0008168">
    <property type="term" value="F:methyltransferase activity"/>
    <property type="evidence" value="ECO:0007669"/>
    <property type="project" value="UniProtKB-KW"/>
</dbReference>
<accession>A0A0C9NYA2</accession>
<gene>
    <name evidence="1" type="ORF">LC0644_1564</name>
</gene>
<keyword evidence="1" id="KW-0808">Transferase</keyword>
<evidence type="ECO:0000313" key="2">
    <source>
        <dbReference type="Proteomes" id="UP000032552"/>
    </source>
</evidence>
<protein>
    <submittedName>
        <fullName evidence="1">SAM-dependent methyltransferase</fullName>
    </submittedName>
</protein>
<sequence length="247" mass="28241">MDYWSTLNRLAKQYARIGPLKSQLTAMKDWQASIAAGVLSAHALPWLGLSTPQIDAALTQPQAQLQELLQLDHLLHNFRRYIAFHDGMWSFVHEDLFATWHRLYGPQRYLEVAAGNGYVSAGLRAQGDKTITTDAHTWTKENVTGRQPLVPVKTATANAALFLYAQQVDAVVMAWSPDKDPNDVRFLHIMQHYFPTKQLFVIGERNGATNSRLFWQEARTVPDRRLFALNRAFGHFDAIHERVYRLQ</sequence>
<dbReference type="EMBL" id="BAYM01000090">
    <property type="protein sequence ID" value="GAN36975.1"/>
    <property type="molecule type" value="Genomic_DNA"/>
</dbReference>
<comment type="caution">
    <text evidence="1">The sequence shown here is derived from an EMBL/GenBank/DDBJ whole genome shotgun (WGS) entry which is preliminary data.</text>
</comment>
<dbReference type="Proteomes" id="UP000032552">
    <property type="component" value="Unassembled WGS sequence"/>
</dbReference>
<proteinExistence type="predicted"/>